<dbReference type="GeneTree" id="ENSGT01150000286983"/>
<evidence type="ECO:0000256" key="6">
    <source>
        <dbReference type="ARBA" id="ARBA00022729"/>
    </source>
</evidence>
<evidence type="ECO:0000256" key="15">
    <source>
        <dbReference type="SAM" id="MobiDB-lite"/>
    </source>
</evidence>
<dbReference type="Pfam" id="PF18372">
    <property type="entry name" value="I-EGF_1"/>
    <property type="match status" value="1"/>
</dbReference>
<keyword evidence="6" id="KW-0732">Signal</keyword>
<evidence type="ECO:0000256" key="5">
    <source>
        <dbReference type="ARBA" id="ARBA00022692"/>
    </source>
</evidence>
<feature type="disulfide bond" evidence="13">
    <location>
        <begin position="665"/>
        <end position="672"/>
    </location>
</feature>
<dbReference type="SUPFAM" id="SSF53300">
    <property type="entry name" value="vWA-like"/>
    <property type="match status" value="1"/>
</dbReference>
<evidence type="ECO:0000256" key="8">
    <source>
        <dbReference type="ARBA" id="ARBA00022989"/>
    </source>
</evidence>
<dbReference type="Gene3D" id="3.40.50.410">
    <property type="entry name" value="von Willebrand factor, type A domain"/>
    <property type="match status" value="1"/>
</dbReference>
<dbReference type="InterPro" id="IPR002369">
    <property type="entry name" value="Integrin_bsu_VWA"/>
</dbReference>
<keyword evidence="5 14" id="KW-0812">Transmembrane</keyword>
<keyword evidence="7" id="KW-0677">Repeat</keyword>
<feature type="disulfide bond" evidence="13">
    <location>
        <begin position="125"/>
        <end position="134"/>
    </location>
</feature>
<keyword evidence="4" id="KW-0245">EGF-like domain</keyword>
<evidence type="ECO:0000256" key="4">
    <source>
        <dbReference type="ARBA" id="ARBA00022536"/>
    </source>
</evidence>
<comment type="similarity">
    <text evidence="2 14">Belongs to the integrin beta chain family.</text>
</comment>
<feature type="disulfide bond" evidence="13">
    <location>
        <begin position="480"/>
        <end position="499"/>
    </location>
</feature>
<feature type="domain" description="PSI" evidence="18">
    <location>
        <begin position="118"/>
        <end position="165"/>
    </location>
</feature>
<evidence type="ECO:0000256" key="7">
    <source>
        <dbReference type="ARBA" id="ARBA00022737"/>
    </source>
</evidence>
<evidence type="ECO:0000256" key="12">
    <source>
        <dbReference type="ARBA" id="ARBA00023180"/>
    </source>
</evidence>
<dbReference type="InterPro" id="IPR032695">
    <property type="entry name" value="Integrin_dom_sf"/>
</dbReference>
<dbReference type="InterPro" id="IPR016201">
    <property type="entry name" value="PSI"/>
</dbReference>
<evidence type="ECO:0000259" key="18">
    <source>
        <dbReference type="SMART" id="SM00423"/>
    </source>
</evidence>
<dbReference type="InterPro" id="IPR015812">
    <property type="entry name" value="Integrin_bsu"/>
</dbReference>
<evidence type="ECO:0000256" key="1">
    <source>
        <dbReference type="ARBA" id="ARBA00004251"/>
    </source>
</evidence>
<feature type="disulfide bond" evidence="13">
    <location>
        <begin position="137"/>
        <end position="153"/>
    </location>
</feature>
<feature type="disulfide bond" evidence="13">
    <location>
        <begin position="649"/>
        <end position="679"/>
    </location>
</feature>
<dbReference type="PIRSF" id="PIRSF002512">
    <property type="entry name" value="Integrin_B"/>
    <property type="match status" value="1"/>
</dbReference>
<dbReference type="InterPro" id="IPR036465">
    <property type="entry name" value="vWFA_dom_sf"/>
</dbReference>
<feature type="disulfide bond" evidence="13">
    <location>
        <begin position="610"/>
        <end position="615"/>
    </location>
</feature>
<dbReference type="SUPFAM" id="SSF103575">
    <property type="entry name" value="Plexin repeat"/>
    <property type="match status" value="1"/>
</dbReference>
<name>A0A8C5A712_GADMO</name>
<dbReference type="PRINTS" id="PR01186">
    <property type="entry name" value="INTEGRINB"/>
</dbReference>
<feature type="disulfide bond" evidence="13">
    <location>
        <begin position="617"/>
        <end position="626"/>
    </location>
</feature>
<accession>A0A8C5A712</accession>
<dbReference type="Gene3D" id="2.10.25.10">
    <property type="entry name" value="Laminin"/>
    <property type="match status" value="4"/>
</dbReference>
<feature type="disulfide bond" evidence="13">
    <location>
        <begin position="628"/>
        <end position="633"/>
    </location>
</feature>
<evidence type="ECO:0000259" key="17">
    <source>
        <dbReference type="SMART" id="SM00187"/>
    </source>
</evidence>
<feature type="disulfide bond" evidence="13">
    <location>
        <begin position="566"/>
        <end position="604"/>
    </location>
</feature>
<evidence type="ECO:0000256" key="2">
    <source>
        <dbReference type="ARBA" id="ARBA00007449"/>
    </source>
</evidence>
<feature type="region of interest" description="Disordered" evidence="15">
    <location>
        <begin position="1"/>
        <end position="20"/>
    </location>
</feature>
<feature type="disulfide bond" evidence="13">
    <location>
        <begin position="128"/>
        <end position="164"/>
    </location>
</feature>
<dbReference type="GO" id="GO:0098609">
    <property type="term" value="P:cell-cell adhesion"/>
    <property type="evidence" value="ECO:0007669"/>
    <property type="project" value="TreeGrafter"/>
</dbReference>
<dbReference type="Pfam" id="PF00362">
    <property type="entry name" value="Integrin_beta"/>
    <property type="match status" value="1"/>
</dbReference>
<feature type="disulfide bond" evidence="13">
    <location>
        <begin position="708"/>
        <end position="717"/>
    </location>
</feature>
<feature type="disulfide bond" evidence="13">
    <location>
        <begin position="654"/>
        <end position="663"/>
    </location>
</feature>
<dbReference type="GO" id="GO:0005925">
    <property type="term" value="C:focal adhesion"/>
    <property type="evidence" value="ECO:0007669"/>
    <property type="project" value="TreeGrafter"/>
</dbReference>
<reference evidence="19" key="1">
    <citation type="submission" date="2025-08" db="UniProtKB">
        <authorList>
            <consortium name="Ensembl"/>
        </authorList>
    </citation>
    <scope>IDENTIFICATION</scope>
</reference>
<feature type="disulfide bond" evidence="13">
    <location>
        <begin position="544"/>
        <end position="548"/>
    </location>
</feature>
<feature type="disulfide bond" evidence="13">
    <location>
        <begin position="692"/>
        <end position="701"/>
    </location>
</feature>
<evidence type="ECO:0000256" key="9">
    <source>
        <dbReference type="ARBA" id="ARBA00023037"/>
    </source>
</evidence>
<dbReference type="Gene3D" id="2.60.40.1510">
    <property type="entry name" value="ntegrin, alpha v. Chain A, domain 3"/>
    <property type="match status" value="1"/>
</dbReference>
<keyword evidence="10 16" id="KW-0472">Membrane</keyword>
<keyword evidence="20" id="KW-1185">Reference proteome</keyword>
<dbReference type="AlphaFoldDB" id="A0A8C5A712"/>
<feature type="disulfide bond" evidence="13">
    <location>
        <begin position="612"/>
        <end position="641"/>
    </location>
</feature>
<keyword evidence="14" id="KW-0130">Cell adhesion</keyword>
<sequence length="871" mass="96044">MAEAEDRWTPAPDLYPQLSGDGRCPLDGSRIGLMGRQRSWPQQRAEASAPVQVEILTGLPSTRLRRWNLSRRVFRHLPCRSQVPWRMFVRGPAASQMVLLSILLPLLHSLGGVLGAKTCVPRPSCSECIQSPGCAWCSAKGFLQAGEPSERRCDAKEALTSRGCKEPYLPETEEALLMKDKELSASDDIIQLRPQQIHFQLRVGVPQTFKVSFKRAEGYPIDLYYLMDLSFSMGDDLDMIKKLGQDLVSTLQSFTKKLRIGFGSFVDKVALPYVSQMKRKRRDPSPHRETSCQPAFSFQNLLNLTTDIAAFEKKVIGQRISANLDSPESGFDAIMQAAVCKDVIGWDKGTKILLYTSDDTFHMAGDGRLAGLSEPPDGHCHLSPSGLYDGTRFDYPSIGQLARVLTANNIQLIFAVTKNISAAYEELSKMIPQSVVGVLESDSSNVVQIIKNAYNSLSSSVVLEHHGAPQGLEVAYQAYCTSPSPGLPGLRPWSQRAECKDIKINQQVDFYVQLNMSRCLEQTEFHLSVQGISEQLKLVVKMKCECDCGPVEEASPSCSGHGTLHCGTCRCDPGFLGQTCDCQQSEDHVSLYEKCRHGGSSQLCSGHGSCECGKCACQHSFSGPFCECDDSNCAQSNQQLCGGNGKCVCGKCNCLAAYGGEACDCSTLTDRCQTAGRPCSGRGDCLCNRCVCKGGFDGDHCSHIPNNCTKYEKCVTCISNLAGEGAEACEVPCEGAVLSSKDGRTLQDAHCSFQSFLYDVTLTPQGIVHLRYAEMPRTIDKTWVIIWSTMSGIVFIGLLIILISRLLLEFHYRREYQSSVTDQQQTDWKEDLIIEPALGELLTLFHQLEQSQVLLWKHVPSQNVLRQAHFL</sequence>
<feature type="transmembrane region" description="Helical" evidence="16">
    <location>
        <begin position="784"/>
        <end position="808"/>
    </location>
</feature>
<dbReference type="InterPro" id="IPR040622">
    <property type="entry name" value="EGF_integrin_1"/>
</dbReference>
<feature type="disulfide bond" evidence="13">
    <location>
        <begin position="571"/>
        <end position="580"/>
    </location>
</feature>
<dbReference type="InterPro" id="IPR033760">
    <property type="entry name" value="Integrin_beta_N"/>
</dbReference>
<keyword evidence="8 16" id="KW-1133">Transmembrane helix</keyword>
<dbReference type="PROSITE" id="PS00243">
    <property type="entry name" value="I_EGF_1"/>
    <property type="match status" value="2"/>
</dbReference>
<evidence type="ECO:0000256" key="16">
    <source>
        <dbReference type="SAM" id="Phobius"/>
    </source>
</evidence>
<dbReference type="SMART" id="SM00423">
    <property type="entry name" value="PSI"/>
    <property type="match status" value="1"/>
</dbReference>
<feature type="domain" description="Integrin beta subunit VWA" evidence="17">
    <location>
        <begin position="124"/>
        <end position="546"/>
    </location>
</feature>
<keyword evidence="9 14" id="KW-0401">Integrin</keyword>
<dbReference type="PANTHER" id="PTHR10082">
    <property type="entry name" value="INTEGRIN BETA SUBUNIT"/>
    <property type="match status" value="1"/>
</dbReference>
<dbReference type="GO" id="GO:0007229">
    <property type="term" value="P:integrin-mediated signaling pathway"/>
    <property type="evidence" value="ECO:0007669"/>
    <property type="project" value="UniProtKB-KW"/>
</dbReference>
<dbReference type="SUPFAM" id="SSF69179">
    <property type="entry name" value="Integrin domains"/>
    <property type="match status" value="1"/>
</dbReference>
<feature type="disulfide bond" evidence="13">
    <location>
        <begin position="340"/>
        <end position="380"/>
    </location>
</feature>
<protein>
    <recommendedName>
        <fullName evidence="14">Integrin beta</fullName>
    </recommendedName>
</protein>
<dbReference type="Gene3D" id="3.30.1680.10">
    <property type="entry name" value="ligand-binding face of the semaphorins, domain 2"/>
    <property type="match status" value="1"/>
</dbReference>
<evidence type="ECO:0000256" key="11">
    <source>
        <dbReference type="ARBA" id="ARBA00023157"/>
    </source>
</evidence>
<evidence type="ECO:0000256" key="14">
    <source>
        <dbReference type="RuleBase" id="RU000633"/>
    </source>
</evidence>
<keyword evidence="3" id="KW-1003">Cell membrane</keyword>
<dbReference type="OMA" id="CICWGTH"/>
<dbReference type="SUPFAM" id="SSF57196">
    <property type="entry name" value="EGF/Laminin"/>
    <property type="match status" value="1"/>
</dbReference>
<dbReference type="Pfam" id="PF17205">
    <property type="entry name" value="PSI_integrin"/>
    <property type="match status" value="1"/>
</dbReference>
<proteinExistence type="inferred from homology"/>
<dbReference type="GO" id="GO:0005178">
    <property type="term" value="F:integrin binding"/>
    <property type="evidence" value="ECO:0007669"/>
    <property type="project" value="TreeGrafter"/>
</dbReference>
<evidence type="ECO:0000313" key="19">
    <source>
        <dbReference type="Ensembl" id="ENSGMOP00000027615.1"/>
    </source>
</evidence>
<dbReference type="GO" id="GO:0008305">
    <property type="term" value="C:integrin complex"/>
    <property type="evidence" value="ECO:0007669"/>
    <property type="project" value="TreeGrafter"/>
</dbReference>
<reference evidence="19" key="2">
    <citation type="submission" date="2025-09" db="UniProtKB">
        <authorList>
            <consortium name="Ensembl"/>
        </authorList>
    </citation>
    <scope>IDENTIFICATION</scope>
</reference>
<dbReference type="SMART" id="SM00187">
    <property type="entry name" value="INB"/>
    <property type="match status" value="1"/>
</dbReference>
<dbReference type="Ensembl" id="ENSGMOT00000070677.1">
    <property type="protein sequence ID" value="ENSGMOP00000027615.1"/>
    <property type="gene ID" value="ENSGMOG00000013672.2"/>
</dbReference>
<keyword evidence="11 13" id="KW-1015">Disulfide bond</keyword>
<dbReference type="Proteomes" id="UP000694546">
    <property type="component" value="Chromosome 14"/>
</dbReference>
<evidence type="ECO:0000256" key="10">
    <source>
        <dbReference type="ARBA" id="ARBA00023136"/>
    </source>
</evidence>
<feature type="disulfide bond" evidence="13">
    <location>
        <begin position="687"/>
        <end position="729"/>
    </location>
</feature>
<feature type="disulfide bond" evidence="13">
    <location>
        <begin position="647"/>
        <end position="652"/>
    </location>
</feature>
<dbReference type="GO" id="GO:0050900">
    <property type="term" value="P:leukocyte migration"/>
    <property type="evidence" value="ECO:0007669"/>
    <property type="project" value="TreeGrafter"/>
</dbReference>
<dbReference type="GO" id="GO:0009986">
    <property type="term" value="C:cell surface"/>
    <property type="evidence" value="ECO:0007669"/>
    <property type="project" value="TreeGrafter"/>
</dbReference>
<keyword evidence="12" id="KW-0325">Glycoprotein</keyword>
<dbReference type="GO" id="GO:0007160">
    <property type="term" value="P:cell-matrix adhesion"/>
    <property type="evidence" value="ECO:0007669"/>
    <property type="project" value="TreeGrafter"/>
</dbReference>
<evidence type="ECO:0000313" key="20">
    <source>
        <dbReference type="Proteomes" id="UP000694546"/>
    </source>
</evidence>
<evidence type="ECO:0000256" key="13">
    <source>
        <dbReference type="PIRSR" id="PIRSR002512-1"/>
    </source>
</evidence>
<feature type="disulfide bond" evidence="13">
    <location>
        <begin position="685"/>
        <end position="690"/>
    </location>
</feature>
<dbReference type="GO" id="GO:0033627">
    <property type="term" value="P:cell adhesion mediated by integrin"/>
    <property type="evidence" value="ECO:0007669"/>
    <property type="project" value="TreeGrafter"/>
</dbReference>
<dbReference type="PANTHER" id="PTHR10082:SF36">
    <property type="entry name" value="INTEGRIN BETA-7"/>
    <property type="match status" value="1"/>
</dbReference>
<dbReference type="Gene3D" id="1.20.5.100">
    <property type="entry name" value="Cytochrome c1, transmembrane anchor, C-terminal"/>
    <property type="match status" value="1"/>
</dbReference>
<evidence type="ECO:0000256" key="3">
    <source>
        <dbReference type="ARBA" id="ARBA00022475"/>
    </source>
</evidence>
<dbReference type="InterPro" id="IPR057243">
    <property type="entry name" value="Integrin_I-EGF_CS"/>
</dbReference>
<organism evidence="19 20">
    <name type="scientific">Gadus morhua</name>
    <name type="common">Atlantic cod</name>
    <dbReference type="NCBI Taxonomy" id="8049"/>
    <lineage>
        <taxon>Eukaryota</taxon>
        <taxon>Metazoa</taxon>
        <taxon>Chordata</taxon>
        <taxon>Craniata</taxon>
        <taxon>Vertebrata</taxon>
        <taxon>Euteleostomi</taxon>
        <taxon>Actinopterygii</taxon>
        <taxon>Neopterygii</taxon>
        <taxon>Teleostei</taxon>
        <taxon>Neoteleostei</taxon>
        <taxon>Acanthomorphata</taxon>
        <taxon>Zeiogadaria</taxon>
        <taxon>Gadariae</taxon>
        <taxon>Gadiformes</taxon>
        <taxon>Gadoidei</taxon>
        <taxon>Gadidae</taxon>
        <taxon>Gadus</taxon>
    </lineage>
</organism>
<comment type="subcellular location">
    <subcellularLocation>
        <location evidence="1 14">Cell membrane</location>
        <topology evidence="1 14">Single-pass type I membrane protein</topology>
    </subcellularLocation>
</comment>